<accession>A0ABT5WT27</accession>
<reference evidence="3 4" key="1">
    <citation type="submission" date="2023-03" db="EMBL/GenBank/DDBJ databases">
        <title>NovoSphingobium album sp. nov. isolated from polycyclic aromatic hydrocarbons- and heavy-metal polluted soil.</title>
        <authorList>
            <person name="Liu Z."/>
            <person name="Wang K."/>
        </authorList>
    </citation>
    <scope>NUCLEOTIDE SEQUENCE [LARGE SCALE GENOMIC DNA]</scope>
    <source>
        <strain evidence="3 4">H3SJ31-1</strain>
    </source>
</reference>
<keyword evidence="2" id="KW-0503">Monooxygenase</keyword>
<dbReference type="RefSeq" id="WP_275229284.1">
    <property type="nucleotide sequence ID" value="NZ_JARESE010000051.1"/>
</dbReference>
<gene>
    <name evidence="3" type="ORF">PYV00_15850</name>
</gene>
<name>A0ABT5WT27_9SPHN</name>
<keyword evidence="2" id="KW-0349">Heme</keyword>
<dbReference type="EMBL" id="JARESE010000051">
    <property type="protein sequence ID" value="MDE8653175.1"/>
    <property type="molecule type" value="Genomic_DNA"/>
</dbReference>
<dbReference type="InterPro" id="IPR036396">
    <property type="entry name" value="Cyt_P450_sf"/>
</dbReference>
<evidence type="ECO:0000313" key="4">
    <source>
        <dbReference type="Proteomes" id="UP001216253"/>
    </source>
</evidence>
<keyword evidence="2" id="KW-0408">Iron</keyword>
<keyword evidence="2" id="KW-0479">Metal-binding</keyword>
<evidence type="ECO:0000256" key="2">
    <source>
        <dbReference type="RuleBase" id="RU000461"/>
    </source>
</evidence>
<evidence type="ECO:0000256" key="1">
    <source>
        <dbReference type="ARBA" id="ARBA00010617"/>
    </source>
</evidence>
<evidence type="ECO:0000313" key="3">
    <source>
        <dbReference type="EMBL" id="MDE8653175.1"/>
    </source>
</evidence>
<dbReference type="InterPro" id="IPR017972">
    <property type="entry name" value="Cyt_P450_CS"/>
</dbReference>
<dbReference type="Pfam" id="PF00067">
    <property type="entry name" value="p450"/>
    <property type="match status" value="1"/>
</dbReference>
<dbReference type="InterPro" id="IPR001128">
    <property type="entry name" value="Cyt_P450"/>
</dbReference>
<dbReference type="PRINTS" id="PR00359">
    <property type="entry name" value="BP450"/>
</dbReference>
<keyword evidence="2" id="KW-0560">Oxidoreductase</keyword>
<dbReference type="PANTHER" id="PTHR46696:SF1">
    <property type="entry name" value="CYTOCHROME P450 YJIB-RELATED"/>
    <property type="match status" value="1"/>
</dbReference>
<dbReference type="InterPro" id="IPR002397">
    <property type="entry name" value="Cyt_P450_B"/>
</dbReference>
<comment type="caution">
    <text evidence="3">The sequence shown here is derived from an EMBL/GenBank/DDBJ whole genome shotgun (WGS) entry which is preliminary data.</text>
</comment>
<protein>
    <submittedName>
        <fullName evidence="3">Cytochrome P450</fullName>
    </submittedName>
</protein>
<sequence>MQRGSELELPYLTMESDAFAADPLPHFARARAEHPWLARWILGYVVTDYKAMRDLYAREGEMGQLYDQIVEIMDAKNTRWGDFQERHMLNQMGPAHKRYRDMLQSSFTPRRMNELRPLMRETMSELLDEWLPRGAFDFEEFASYYPISVMCRMIGASPSVVPGLRSAMEAIGLSTSMDKRWLPAMQEGVERMERFVVDLVAERRAAPHEGREELLDLLLAIRDRGELTDLELHELLIFLFVAGYDTSKNMTTLVMNLLIPRPAMYERVGRDPDYAKRVLDEALRYHSTTSTQRVLLTDMEYRGVVLEKGSIVWFPMSVAVHDERYVSDADGFDPDRKAETAHIAFGLGPHICLGQYLARALIQEGLQLIARRMRNPRTTGPQGWRPFPGAWGIRGLPVAFEMGEA</sequence>
<proteinExistence type="inferred from homology"/>
<keyword evidence="4" id="KW-1185">Reference proteome</keyword>
<dbReference type="PRINTS" id="PR00385">
    <property type="entry name" value="P450"/>
</dbReference>
<comment type="similarity">
    <text evidence="1 2">Belongs to the cytochrome P450 family.</text>
</comment>
<dbReference type="SUPFAM" id="SSF48264">
    <property type="entry name" value="Cytochrome P450"/>
    <property type="match status" value="1"/>
</dbReference>
<organism evidence="3 4">
    <name type="scientific">Novosphingobium album</name>
    <name type="common">ex Liu et al. 2023</name>
    <dbReference type="NCBI Taxonomy" id="3031130"/>
    <lineage>
        <taxon>Bacteria</taxon>
        <taxon>Pseudomonadati</taxon>
        <taxon>Pseudomonadota</taxon>
        <taxon>Alphaproteobacteria</taxon>
        <taxon>Sphingomonadales</taxon>
        <taxon>Sphingomonadaceae</taxon>
        <taxon>Novosphingobium</taxon>
    </lineage>
</organism>
<dbReference type="PANTHER" id="PTHR46696">
    <property type="entry name" value="P450, PUTATIVE (EUROFUNG)-RELATED"/>
    <property type="match status" value="1"/>
</dbReference>
<dbReference type="Gene3D" id="1.10.630.10">
    <property type="entry name" value="Cytochrome P450"/>
    <property type="match status" value="1"/>
</dbReference>
<dbReference type="PROSITE" id="PS00086">
    <property type="entry name" value="CYTOCHROME_P450"/>
    <property type="match status" value="1"/>
</dbReference>
<dbReference type="Proteomes" id="UP001216253">
    <property type="component" value="Unassembled WGS sequence"/>
</dbReference>